<accession>A0A2T4HJK2</accession>
<dbReference type="RefSeq" id="WP_107396122.1">
    <property type="nucleotide sequence ID" value="NZ_PHHF01000083.1"/>
</dbReference>
<reference evidence="1 2" key="1">
    <citation type="submission" date="2017-11" db="EMBL/GenBank/DDBJ databases">
        <title>Sphingomonas oleivorans sp. nov., isolated from oil-contaminated soil.</title>
        <authorList>
            <person name="Wang L."/>
            <person name="Chen L."/>
        </authorList>
    </citation>
    <scope>NUCLEOTIDE SEQUENCE [LARGE SCALE GENOMIC DNA]</scope>
    <source>
        <strain evidence="1 2">K101</strain>
    </source>
</reference>
<dbReference type="Proteomes" id="UP000241206">
    <property type="component" value="Unassembled WGS sequence"/>
</dbReference>
<dbReference type="EMBL" id="PHHF01000083">
    <property type="protein sequence ID" value="PTD15983.1"/>
    <property type="molecule type" value="Genomic_DNA"/>
</dbReference>
<comment type="caution">
    <text evidence="1">The sequence shown here is derived from an EMBL/GenBank/DDBJ whole genome shotgun (WGS) entry which is preliminary data.</text>
</comment>
<evidence type="ECO:0000313" key="2">
    <source>
        <dbReference type="Proteomes" id="UP000241206"/>
    </source>
</evidence>
<dbReference type="AlphaFoldDB" id="A0A2T4HJK2"/>
<organism evidence="1 2">
    <name type="scientific">Edaphosphingomonas fennica</name>
    <dbReference type="NCBI Taxonomy" id="114404"/>
    <lineage>
        <taxon>Bacteria</taxon>
        <taxon>Pseudomonadati</taxon>
        <taxon>Pseudomonadota</taxon>
        <taxon>Alphaproteobacteria</taxon>
        <taxon>Sphingomonadales</taxon>
        <taxon>Rhizorhabdaceae</taxon>
        <taxon>Edaphosphingomonas</taxon>
    </lineage>
</organism>
<protein>
    <submittedName>
        <fullName evidence="1">Uncharacterized protein</fullName>
    </submittedName>
</protein>
<sequence length="63" mass="7451">MLLYSYLHVHVWEADTAVVRAAAGMIRRSSRRDPALRDQRKSFYRDILKAHRDHQELVTACRL</sequence>
<gene>
    <name evidence="1" type="ORF">CV103_21095</name>
</gene>
<name>A0A2T4HJK2_9SPHN</name>
<evidence type="ECO:0000313" key="1">
    <source>
        <dbReference type="EMBL" id="PTD15983.1"/>
    </source>
</evidence>
<proteinExistence type="predicted"/>
<keyword evidence="2" id="KW-1185">Reference proteome</keyword>